<evidence type="ECO:0000313" key="1">
    <source>
        <dbReference type="EMBL" id="EWC86736.1"/>
    </source>
</evidence>
<reference evidence="1 2" key="1">
    <citation type="submission" date="2013-02" db="EMBL/GenBank/DDBJ databases">
        <title>The Genome Sequence of Plasmodium falciparum NF54.</title>
        <authorList>
            <consortium name="The Broad Institute Genome Sequencing Platform"/>
            <consortium name="The Broad Institute Genome Sequencing Center for Infectious Disease"/>
            <person name="Neafsey D."/>
            <person name="Cheeseman I."/>
            <person name="Volkman S."/>
            <person name="Adams J."/>
            <person name="Walker B."/>
            <person name="Young S.K."/>
            <person name="Zeng Q."/>
            <person name="Gargeya S."/>
            <person name="Fitzgerald M."/>
            <person name="Haas B."/>
            <person name="Abouelleil A."/>
            <person name="Alvarado L."/>
            <person name="Arachchi H.M."/>
            <person name="Berlin A.M."/>
            <person name="Chapman S.B."/>
            <person name="Dewar J."/>
            <person name="Goldberg J."/>
            <person name="Griggs A."/>
            <person name="Gujja S."/>
            <person name="Hansen M."/>
            <person name="Howarth C."/>
            <person name="Imamovic A."/>
            <person name="Larimer J."/>
            <person name="McCowan C."/>
            <person name="Murphy C."/>
            <person name="Neiman D."/>
            <person name="Pearson M."/>
            <person name="Priest M."/>
            <person name="Roberts A."/>
            <person name="Saif S."/>
            <person name="Shea T."/>
            <person name="Sisk P."/>
            <person name="Sykes S."/>
            <person name="Wortman J."/>
            <person name="Nusbaum C."/>
            <person name="Birren B."/>
        </authorList>
    </citation>
    <scope>NUCLEOTIDE SEQUENCE [LARGE SCALE GENOMIC DNA]</scope>
    <source>
        <strain evidence="1 2">NF54</strain>
    </source>
</reference>
<keyword evidence="2" id="KW-1185">Reference proteome</keyword>
<sequence>MNQFPYGNNTEYILNNKLTFNNNDLNQDKIDLINDMSRTNENIKNNNMNNFVQNFNEQFFVQQTNFNYINDNINNISPINNMNNINGLKKHMNRTYSRSISMYEDINIPHNVDYINYSIENDNVYDENYNIVLNQCASNNANVTMFFESNDNKDNSTKPSGDVYMEDMNMPNNMNNMNSMNSMNSVNSINSINSVNSINNGNNINNLNIMNNINTLSCNINNNSFANNLYDNNIISHNMKNIMYPYINNNITETTNTFINEKNQANRINNIPYTYI</sequence>
<proteinExistence type="predicted"/>
<accession>W7JPT0</accession>
<name>W7JPT0_PLAFO</name>
<protein>
    <submittedName>
        <fullName evidence="1">Uncharacterized protein</fullName>
    </submittedName>
</protein>
<dbReference type="EMBL" id="KE123864">
    <property type="protein sequence ID" value="EWC86736.1"/>
    <property type="molecule type" value="Genomic_DNA"/>
</dbReference>
<organism evidence="1 2">
    <name type="scientific">Plasmodium falciparum (isolate NF54)</name>
    <dbReference type="NCBI Taxonomy" id="5843"/>
    <lineage>
        <taxon>Eukaryota</taxon>
        <taxon>Sar</taxon>
        <taxon>Alveolata</taxon>
        <taxon>Apicomplexa</taxon>
        <taxon>Aconoidasida</taxon>
        <taxon>Haemosporida</taxon>
        <taxon>Plasmodiidae</taxon>
        <taxon>Plasmodium</taxon>
        <taxon>Plasmodium (Laverania)</taxon>
    </lineage>
</organism>
<gene>
    <name evidence="1" type="ORF">PFNF54_04478</name>
</gene>
<evidence type="ECO:0000313" key="2">
    <source>
        <dbReference type="Proteomes" id="UP000030673"/>
    </source>
</evidence>
<dbReference type="AlphaFoldDB" id="W7JPT0"/>
<dbReference type="Proteomes" id="UP000030673">
    <property type="component" value="Unassembled WGS sequence"/>
</dbReference>